<dbReference type="AlphaFoldDB" id="A0AAD9HFU3"/>
<dbReference type="CDD" id="cd00833">
    <property type="entry name" value="PKS"/>
    <property type="match status" value="1"/>
</dbReference>
<evidence type="ECO:0000256" key="5">
    <source>
        <dbReference type="SAM" id="MobiDB-lite"/>
    </source>
</evidence>
<dbReference type="GO" id="GO:0044550">
    <property type="term" value="P:secondary metabolite biosynthetic process"/>
    <property type="evidence" value="ECO:0007669"/>
    <property type="project" value="TreeGrafter"/>
</dbReference>
<keyword evidence="4" id="KW-0560">Oxidoreductase</keyword>
<feature type="region of interest" description="Disordered" evidence="5">
    <location>
        <begin position="1"/>
        <end position="23"/>
    </location>
</feature>
<accession>A0AAD9HFU3</accession>
<dbReference type="InterPro" id="IPR018201">
    <property type="entry name" value="Ketoacyl_synth_AS"/>
</dbReference>
<dbReference type="SMART" id="SM00825">
    <property type="entry name" value="PKS_KS"/>
    <property type="match status" value="1"/>
</dbReference>
<dbReference type="PROSITE" id="PS52004">
    <property type="entry name" value="KS3_2"/>
    <property type="match status" value="1"/>
</dbReference>
<comment type="caution">
    <text evidence="7">The sequence shown here is derived from an EMBL/GenBank/DDBJ whole genome shotgun (WGS) entry which is preliminary data.</text>
</comment>
<dbReference type="Gene3D" id="3.40.47.10">
    <property type="match status" value="1"/>
</dbReference>
<dbReference type="PANTHER" id="PTHR43775">
    <property type="entry name" value="FATTY ACID SYNTHASE"/>
    <property type="match status" value="1"/>
</dbReference>
<evidence type="ECO:0000256" key="1">
    <source>
        <dbReference type="ARBA" id="ARBA00022450"/>
    </source>
</evidence>
<feature type="compositionally biased region" description="Polar residues" evidence="5">
    <location>
        <begin position="1"/>
        <end position="18"/>
    </location>
</feature>
<name>A0AAD9HFU3_9PEZI</name>
<dbReference type="SUPFAM" id="SSF53901">
    <property type="entry name" value="Thiolase-like"/>
    <property type="match status" value="1"/>
</dbReference>
<organism evidence="7 8">
    <name type="scientific">Colletotrichum zoysiae</name>
    <dbReference type="NCBI Taxonomy" id="1216348"/>
    <lineage>
        <taxon>Eukaryota</taxon>
        <taxon>Fungi</taxon>
        <taxon>Dikarya</taxon>
        <taxon>Ascomycota</taxon>
        <taxon>Pezizomycotina</taxon>
        <taxon>Sordariomycetes</taxon>
        <taxon>Hypocreomycetidae</taxon>
        <taxon>Glomerellales</taxon>
        <taxon>Glomerellaceae</taxon>
        <taxon>Colletotrichum</taxon>
        <taxon>Colletotrichum graminicola species complex</taxon>
    </lineage>
</organism>
<dbReference type="GO" id="GO:0004315">
    <property type="term" value="F:3-oxoacyl-[acyl-carrier-protein] synthase activity"/>
    <property type="evidence" value="ECO:0007669"/>
    <property type="project" value="InterPro"/>
</dbReference>
<dbReference type="PROSITE" id="PS00606">
    <property type="entry name" value="KS3_1"/>
    <property type="match status" value="1"/>
</dbReference>
<dbReference type="Proteomes" id="UP001232148">
    <property type="component" value="Unassembled WGS sequence"/>
</dbReference>
<protein>
    <submittedName>
        <fullName evidence="7">Beta-ketoacyl synthase</fullName>
    </submittedName>
</protein>
<feature type="non-terminal residue" evidence="7">
    <location>
        <position position="267"/>
    </location>
</feature>
<dbReference type="GO" id="GO:0016491">
    <property type="term" value="F:oxidoreductase activity"/>
    <property type="evidence" value="ECO:0007669"/>
    <property type="project" value="UniProtKB-KW"/>
</dbReference>
<dbReference type="EMBL" id="MU842880">
    <property type="protein sequence ID" value="KAK2028336.1"/>
    <property type="molecule type" value="Genomic_DNA"/>
</dbReference>
<evidence type="ECO:0000256" key="3">
    <source>
        <dbReference type="ARBA" id="ARBA00022679"/>
    </source>
</evidence>
<proteinExistence type="predicted"/>
<sequence>MAPYSSLRSYSPDTSSPVDSVHSARRGPVEPIAVIGMSCKFSGGATTPEKLWQLVVDGRNGWKPVPKSRFNVDAFYDKDHAKIGMSSVVGGHFLEDDVSEFDASFFNFTAEIANAMDPQIRLLLESVFETSENAGVPLQKLSGSDTSVFVGSFSRDYHDSLLRDPDTLPRTTLTGNGVAMMSNRISHFFDLRGPSLTTDTGCSASLVALHLAVNSIRNGESRMAIVGASNLLLNPDPFIIMSSLGVLGPDGRCFAWDSRANGYGRGE</sequence>
<dbReference type="Pfam" id="PF00109">
    <property type="entry name" value="ketoacyl-synt"/>
    <property type="match status" value="1"/>
</dbReference>
<keyword evidence="8" id="KW-1185">Reference proteome</keyword>
<evidence type="ECO:0000313" key="8">
    <source>
        <dbReference type="Proteomes" id="UP001232148"/>
    </source>
</evidence>
<keyword evidence="2" id="KW-0597">Phosphoprotein</keyword>
<feature type="domain" description="Ketosynthase family 3 (KS3)" evidence="6">
    <location>
        <begin position="29"/>
        <end position="267"/>
    </location>
</feature>
<dbReference type="GO" id="GO:0006633">
    <property type="term" value="P:fatty acid biosynthetic process"/>
    <property type="evidence" value="ECO:0007669"/>
    <property type="project" value="InterPro"/>
</dbReference>
<dbReference type="InterPro" id="IPR016039">
    <property type="entry name" value="Thiolase-like"/>
</dbReference>
<keyword evidence="1" id="KW-0596">Phosphopantetheine</keyword>
<dbReference type="PANTHER" id="PTHR43775:SF29">
    <property type="entry name" value="ASPERFURANONE POLYKETIDE SYNTHASE AFOG-RELATED"/>
    <property type="match status" value="1"/>
</dbReference>
<evidence type="ECO:0000259" key="6">
    <source>
        <dbReference type="PROSITE" id="PS52004"/>
    </source>
</evidence>
<evidence type="ECO:0000256" key="2">
    <source>
        <dbReference type="ARBA" id="ARBA00022553"/>
    </source>
</evidence>
<evidence type="ECO:0000256" key="4">
    <source>
        <dbReference type="ARBA" id="ARBA00023002"/>
    </source>
</evidence>
<keyword evidence="3" id="KW-0808">Transferase</keyword>
<reference evidence="7" key="1">
    <citation type="submission" date="2021-06" db="EMBL/GenBank/DDBJ databases">
        <title>Comparative genomics, transcriptomics and evolutionary studies reveal genomic signatures of adaptation to plant cell wall in hemibiotrophic fungi.</title>
        <authorList>
            <consortium name="DOE Joint Genome Institute"/>
            <person name="Baroncelli R."/>
            <person name="Diaz J.F."/>
            <person name="Benocci T."/>
            <person name="Peng M."/>
            <person name="Battaglia E."/>
            <person name="Haridas S."/>
            <person name="Andreopoulos W."/>
            <person name="Labutti K."/>
            <person name="Pangilinan J."/>
            <person name="Floch G.L."/>
            <person name="Makela M.R."/>
            <person name="Henrissat B."/>
            <person name="Grigoriev I.V."/>
            <person name="Crouch J.A."/>
            <person name="De Vries R.P."/>
            <person name="Sukno S.A."/>
            <person name="Thon M.R."/>
        </authorList>
    </citation>
    <scope>NUCLEOTIDE SEQUENCE</scope>
    <source>
        <strain evidence="7">MAFF235873</strain>
    </source>
</reference>
<gene>
    <name evidence="7" type="ORF">LX32DRAFT_590924</name>
</gene>
<dbReference type="InterPro" id="IPR050091">
    <property type="entry name" value="PKS_NRPS_Biosynth_Enz"/>
</dbReference>
<evidence type="ECO:0000313" key="7">
    <source>
        <dbReference type="EMBL" id="KAK2028336.1"/>
    </source>
</evidence>
<dbReference type="InterPro" id="IPR020841">
    <property type="entry name" value="PKS_Beta-ketoAc_synthase_dom"/>
</dbReference>
<dbReference type="GO" id="GO:0004312">
    <property type="term" value="F:fatty acid synthase activity"/>
    <property type="evidence" value="ECO:0007669"/>
    <property type="project" value="TreeGrafter"/>
</dbReference>
<dbReference type="InterPro" id="IPR014030">
    <property type="entry name" value="Ketoacyl_synth_N"/>
</dbReference>